<dbReference type="InterPro" id="IPR006015">
    <property type="entry name" value="Universal_stress_UspA"/>
</dbReference>
<organism evidence="3 4">
    <name type="scientific">Thermocoleostomius sinensis A174</name>
    <dbReference type="NCBI Taxonomy" id="2016057"/>
    <lineage>
        <taxon>Bacteria</taxon>
        <taxon>Bacillati</taxon>
        <taxon>Cyanobacteriota</taxon>
        <taxon>Cyanophyceae</taxon>
        <taxon>Oculatellales</taxon>
        <taxon>Oculatellaceae</taxon>
        <taxon>Thermocoleostomius</taxon>
    </lineage>
</organism>
<evidence type="ECO:0000313" key="3">
    <source>
        <dbReference type="EMBL" id="WAL60344.1"/>
    </source>
</evidence>
<dbReference type="PANTHER" id="PTHR46268:SF8">
    <property type="entry name" value="UNIVERSAL STRESS PROTEIN SLL1388"/>
    <property type="match status" value="1"/>
</dbReference>
<dbReference type="Proteomes" id="UP001163152">
    <property type="component" value="Chromosome"/>
</dbReference>
<dbReference type="KEGG" id="tsin:OXH18_24800"/>
<accession>A0A9E8ZED5</accession>
<evidence type="ECO:0000256" key="1">
    <source>
        <dbReference type="ARBA" id="ARBA00008791"/>
    </source>
</evidence>
<dbReference type="InterPro" id="IPR014729">
    <property type="entry name" value="Rossmann-like_a/b/a_fold"/>
</dbReference>
<keyword evidence="4" id="KW-1185">Reference proteome</keyword>
<dbReference type="CDD" id="cd23659">
    <property type="entry name" value="USP_At3g01520-like"/>
    <property type="match status" value="1"/>
</dbReference>
<evidence type="ECO:0000259" key="2">
    <source>
        <dbReference type="Pfam" id="PF00582"/>
    </source>
</evidence>
<feature type="domain" description="UspA" evidence="2">
    <location>
        <begin position="1"/>
        <end position="138"/>
    </location>
</feature>
<dbReference type="PRINTS" id="PR01438">
    <property type="entry name" value="UNVRSLSTRESS"/>
</dbReference>
<dbReference type="InterPro" id="IPR006016">
    <property type="entry name" value="UspA"/>
</dbReference>
<dbReference type="AlphaFoldDB" id="A0A9E8ZED5"/>
<comment type="similarity">
    <text evidence="1">Belongs to the universal stress protein A family.</text>
</comment>
<gene>
    <name evidence="3" type="ORF">OXH18_24800</name>
</gene>
<evidence type="ECO:0000313" key="4">
    <source>
        <dbReference type="Proteomes" id="UP001163152"/>
    </source>
</evidence>
<dbReference type="Pfam" id="PF00582">
    <property type="entry name" value="Usp"/>
    <property type="match status" value="1"/>
</dbReference>
<dbReference type="SUPFAM" id="SSF52402">
    <property type="entry name" value="Adenine nucleotide alpha hydrolases-like"/>
    <property type="match status" value="1"/>
</dbReference>
<dbReference type="Gene3D" id="3.40.50.620">
    <property type="entry name" value="HUPs"/>
    <property type="match status" value="1"/>
</dbReference>
<reference evidence="3" key="1">
    <citation type="submission" date="2022-12" db="EMBL/GenBank/DDBJ databases">
        <title>Polyphasic identification of a Novel Hot-Spring Cyanobacterium Ocullathermofonsia sinensis gen nov. sp. nov. and Genomic Insights on its Adaptations to the Thermal Habitat.</title>
        <authorList>
            <person name="Daroch M."/>
            <person name="Tang J."/>
            <person name="Jiang Y."/>
        </authorList>
    </citation>
    <scope>NUCLEOTIDE SEQUENCE</scope>
    <source>
        <strain evidence="3">PKUAC-SCTA174</strain>
    </source>
</reference>
<name>A0A9E8ZED5_9CYAN</name>
<proteinExistence type="inferred from homology"/>
<dbReference type="EMBL" id="CP113797">
    <property type="protein sequence ID" value="WAL60344.1"/>
    <property type="molecule type" value="Genomic_DNA"/>
</dbReference>
<sequence>MFKQILVALDGSELSQQVVQALEQIRVEPDTQVVLAHVLVTVGANPDVAADRPQTDLELIPRQQLETLQRYQDRLPCKSRLEIVTGDPAEEIVRLANIYHTDLIVIGSRGLTGLNRILKGSVSSQVVEDAACSVMVVKPFSVTSSGSVS</sequence>
<dbReference type="PANTHER" id="PTHR46268">
    <property type="entry name" value="STRESS RESPONSE PROTEIN NHAX"/>
    <property type="match status" value="1"/>
</dbReference>
<protein>
    <submittedName>
        <fullName evidence="3">Universal stress protein</fullName>
    </submittedName>
</protein>
<dbReference type="RefSeq" id="WP_268610228.1">
    <property type="nucleotide sequence ID" value="NZ_CP113797.1"/>
</dbReference>